<sequence>MVSMASAAGGGVAGRGGRLHHFAFGGFGPVGFPSFMLSPQLARPRPGGAPCTWIQPGPAAPAQGAVSVGW</sequence>
<evidence type="ECO:0000313" key="2">
    <source>
        <dbReference type="Proteomes" id="UP000619486"/>
    </source>
</evidence>
<dbReference type="Proteomes" id="UP000619486">
    <property type="component" value="Unassembled WGS sequence"/>
</dbReference>
<accession>A0A918H6G6</accession>
<reference evidence="1" key="1">
    <citation type="journal article" date="2014" name="Int. J. Syst. Evol. Microbiol.">
        <title>Complete genome sequence of Corynebacterium casei LMG S-19264T (=DSM 44701T), isolated from a smear-ripened cheese.</title>
        <authorList>
            <consortium name="US DOE Joint Genome Institute (JGI-PGF)"/>
            <person name="Walter F."/>
            <person name="Albersmeier A."/>
            <person name="Kalinowski J."/>
            <person name="Ruckert C."/>
        </authorList>
    </citation>
    <scope>NUCLEOTIDE SEQUENCE</scope>
    <source>
        <strain evidence="1">JCM 3172</strain>
    </source>
</reference>
<protein>
    <submittedName>
        <fullName evidence="1">Uncharacterized protein</fullName>
    </submittedName>
</protein>
<comment type="caution">
    <text evidence="1">The sequence shown here is derived from an EMBL/GenBank/DDBJ whole genome shotgun (WGS) entry which is preliminary data.</text>
</comment>
<reference evidence="1" key="2">
    <citation type="submission" date="2020-09" db="EMBL/GenBank/DDBJ databases">
        <authorList>
            <person name="Sun Q."/>
            <person name="Ohkuma M."/>
        </authorList>
    </citation>
    <scope>NUCLEOTIDE SEQUENCE</scope>
    <source>
        <strain evidence="1">JCM 3172</strain>
    </source>
</reference>
<keyword evidence="2" id="KW-1185">Reference proteome</keyword>
<name>A0A918H6G6_9ACTN</name>
<dbReference type="EMBL" id="BMQQ01000013">
    <property type="protein sequence ID" value="GGT39997.1"/>
    <property type="molecule type" value="Genomic_DNA"/>
</dbReference>
<proteinExistence type="predicted"/>
<evidence type="ECO:0000313" key="1">
    <source>
        <dbReference type="EMBL" id="GGT39997.1"/>
    </source>
</evidence>
<organism evidence="1 2">
    <name type="scientific">Streptomyces purpureus</name>
    <dbReference type="NCBI Taxonomy" id="1951"/>
    <lineage>
        <taxon>Bacteria</taxon>
        <taxon>Bacillati</taxon>
        <taxon>Actinomycetota</taxon>
        <taxon>Actinomycetes</taxon>
        <taxon>Kitasatosporales</taxon>
        <taxon>Streptomycetaceae</taxon>
        <taxon>Streptomyces</taxon>
    </lineage>
</organism>
<dbReference type="AlphaFoldDB" id="A0A918H6G6"/>
<gene>
    <name evidence="1" type="ORF">GCM10014713_37200</name>
</gene>